<comment type="caution">
    <text evidence="12">Was originally thought to be a dihydrodipicolinate synthase (DHDPS), catalyzing the condensation of (S)-aspartate-beta-semialdehyde [(S)-ASA] and pyruvate to dihydrodipicolinate (DHDP). However, it was shown in E.coli that the product of the enzymatic reaction is not dihydrodipicolinate but in fact (4S)-4-hydroxy-2,3,4,5-tetrahydro-(2S)-dipicolinic acid (HTPA), and that the consecutive dehydration reaction leading to DHDP is not spontaneous but catalyzed by DapB.</text>
</comment>
<dbReference type="GO" id="GO:0009089">
    <property type="term" value="P:lysine biosynthetic process via diaminopimelate"/>
    <property type="evidence" value="ECO:0007669"/>
    <property type="project" value="UniProtKB-UniRule"/>
</dbReference>
<evidence type="ECO:0000256" key="4">
    <source>
        <dbReference type="ARBA" id="ARBA00012086"/>
    </source>
</evidence>
<organism evidence="17 18">
    <name type="scientific">Meiothermus hypogaeus NBRC 106114</name>
    <dbReference type="NCBI Taxonomy" id="1227553"/>
    <lineage>
        <taxon>Bacteria</taxon>
        <taxon>Thermotogati</taxon>
        <taxon>Deinococcota</taxon>
        <taxon>Deinococci</taxon>
        <taxon>Thermales</taxon>
        <taxon>Thermaceae</taxon>
        <taxon>Meiothermus</taxon>
    </lineage>
</organism>
<protein>
    <recommendedName>
        <fullName evidence="4 12">4-hydroxy-tetrahydrodipicolinate synthase</fullName>
        <shortName evidence="12">HTPA synthase</shortName>
        <ecNumber evidence="4 12">4.3.3.7</ecNumber>
    </recommendedName>
</protein>
<gene>
    <name evidence="12 17" type="primary">dapA</name>
    <name evidence="17" type="ORF">MHY01S_12910</name>
</gene>
<dbReference type="GO" id="GO:0008840">
    <property type="term" value="F:4-hydroxy-tetrahydrodipicolinate synthase activity"/>
    <property type="evidence" value="ECO:0007669"/>
    <property type="project" value="UniProtKB-UniRule"/>
</dbReference>
<dbReference type="GO" id="GO:0019877">
    <property type="term" value="P:diaminopimelate biosynthetic process"/>
    <property type="evidence" value="ECO:0007669"/>
    <property type="project" value="UniProtKB-UniRule"/>
</dbReference>
<evidence type="ECO:0000256" key="10">
    <source>
        <dbReference type="ARBA" id="ARBA00023270"/>
    </source>
</evidence>
<dbReference type="InterPro" id="IPR005263">
    <property type="entry name" value="DapA"/>
</dbReference>
<evidence type="ECO:0000256" key="6">
    <source>
        <dbReference type="ARBA" id="ARBA00022605"/>
    </source>
</evidence>
<dbReference type="InterPro" id="IPR002220">
    <property type="entry name" value="DapA-like"/>
</dbReference>
<dbReference type="PANTHER" id="PTHR12128:SF66">
    <property type="entry name" value="4-HYDROXY-2-OXOGLUTARATE ALDOLASE, MITOCHONDRIAL"/>
    <property type="match status" value="1"/>
</dbReference>
<feature type="site" description="Part of a proton relay during catalysis" evidence="12">
    <location>
        <position position="108"/>
    </location>
</feature>
<name>A0A511R0H9_9DEIN</name>
<dbReference type="PRINTS" id="PR00146">
    <property type="entry name" value="DHPICSNTHASE"/>
</dbReference>
<evidence type="ECO:0000256" key="15">
    <source>
        <dbReference type="PIRSR" id="PIRSR001365-2"/>
    </source>
</evidence>
<evidence type="ECO:0000256" key="13">
    <source>
        <dbReference type="PIRNR" id="PIRNR001365"/>
    </source>
</evidence>
<evidence type="ECO:0000256" key="7">
    <source>
        <dbReference type="ARBA" id="ARBA00022915"/>
    </source>
</evidence>
<dbReference type="PANTHER" id="PTHR12128">
    <property type="entry name" value="DIHYDRODIPICOLINATE SYNTHASE"/>
    <property type="match status" value="1"/>
</dbReference>
<accession>A0A511R0H9</accession>
<comment type="function">
    <text evidence="1 12">Catalyzes the condensation of (S)-aspartate-beta-semialdehyde [(S)-ASA] and pyruvate to 4-hydroxy-tetrahydrodipicolinate (HTPA).</text>
</comment>
<dbReference type="SUPFAM" id="SSF51569">
    <property type="entry name" value="Aldolase"/>
    <property type="match status" value="1"/>
</dbReference>
<keyword evidence="9 12" id="KW-0456">Lyase</keyword>
<comment type="similarity">
    <text evidence="3 12 13">Belongs to the DapA family.</text>
</comment>
<evidence type="ECO:0000256" key="2">
    <source>
        <dbReference type="ARBA" id="ARBA00005120"/>
    </source>
</evidence>
<dbReference type="HAMAP" id="MF_00418">
    <property type="entry name" value="DapA"/>
    <property type="match status" value="1"/>
</dbReference>
<evidence type="ECO:0000256" key="12">
    <source>
        <dbReference type="HAMAP-Rule" id="MF_00418"/>
    </source>
</evidence>
<reference evidence="17 18" key="1">
    <citation type="submission" date="2019-07" db="EMBL/GenBank/DDBJ databases">
        <title>Whole genome shotgun sequence of Meiothermus hypogaeus NBRC 106114.</title>
        <authorList>
            <person name="Hosoyama A."/>
            <person name="Uohara A."/>
            <person name="Ohji S."/>
            <person name="Ichikawa N."/>
        </authorList>
    </citation>
    <scope>NUCLEOTIDE SEQUENCE [LARGE SCALE GENOMIC DNA]</scope>
    <source>
        <strain evidence="17 18">NBRC 106114</strain>
    </source>
</reference>
<dbReference type="NCBIfam" id="TIGR00674">
    <property type="entry name" value="dapA"/>
    <property type="match status" value="1"/>
</dbReference>
<dbReference type="OrthoDB" id="9782828at2"/>
<proteinExistence type="inferred from homology"/>
<dbReference type="UniPathway" id="UPA00034">
    <property type="reaction ID" value="UER00017"/>
</dbReference>
<dbReference type="EC" id="4.3.3.7" evidence="4 12"/>
<dbReference type="InterPro" id="IPR012691">
    <property type="entry name" value="HpaI_NOT_DapA"/>
</dbReference>
<keyword evidence="6 12" id="KW-0028">Amino-acid biosynthesis</keyword>
<dbReference type="CDD" id="cd00950">
    <property type="entry name" value="DHDPS"/>
    <property type="match status" value="1"/>
</dbReference>
<dbReference type="SMART" id="SM01130">
    <property type="entry name" value="DHDPS"/>
    <property type="match status" value="1"/>
</dbReference>
<feature type="site" description="Part of a proton relay during catalysis" evidence="12">
    <location>
        <position position="45"/>
    </location>
</feature>
<comment type="subunit">
    <text evidence="12">Homotetramer; dimer of dimers.</text>
</comment>
<comment type="subcellular location">
    <subcellularLocation>
        <location evidence="12">Cytoplasm</location>
    </subcellularLocation>
</comment>
<feature type="binding site" evidence="12 15">
    <location>
        <position position="46"/>
    </location>
    <ligand>
        <name>pyruvate</name>
        <dbReference type="ChEBI" id="CHEBI:15361"/>
    </ligand>
</feature>
<evidence type="ECO:0000256" key="14">
    <source>
        <dbReference type="PIRSR" id="PIRSR001365-1"/>
    </source>
</evidence>
<comment type="catalytic activity">
    <reaction evidence="11 12">
        <text>L-aspartate 4-semialdehyde + pyruvate = (2S,4S)-4-hydroxy-2,3,4,5-tetrahydrodipicolinate + H2O + H(+)</text>
        <dbReference type="Rhea" id="RHEA:34171"/>
        <dbReference type="ChEBI" id="CHEBI:15361"/>
        <dbReference type="ChEBI" id="CHEBI:15377"/>
        <dbReference type="ChEBI" id="CHEBI:15378"/>
        <dbReference type="ChEBI" id="CHEBI:67139"/>
        <dbReference type="ChEBI" id="CHEBI:537519"/>
        <dbReference type="EC" id="4.3.3.7"/>
    </reaction>
</comment>
<dbReference type="NCBIfam" id="TIGR02313">
    <property type="entry name" value="HpaI-NOT-DapA"/>
    <property type="match status" value="1"/>
</dbReference>
<keyword evidence="7 12" id="KW-0220">Diaminopimelate biosynthesis</keyword>
<comment type="caution">
    <text evidence="17">The sequence shown here is derived from an EMBL/GenBank/DDBJ whole genome shotgun (WGS) entry which is preliminary data.</text>
</comment>
<evidence type="ECO:0000256" key="3">
    <source>
        <dbReference type="ARBA" id="ARBA00007592"/>
    </source>
</evidence>
<dbReference type="Pfam" id="PF00701">
    <property type="entry name" value="DHDPS"/>
    <property type="match status" value="1"/>
</dbReference>
<feature type="binding site" evidence="12 15">
    <location>
        <position position="206"/>
    </location>
    <ligand>
        <name>pyruvate</name>
        <dbReference type="ChEBI" id="CHEBI:15361"/>
    </ligand>
</feature>
<evidence type="ECO:0000256" key="5">
    <source>
        <dbReference type="ARBA" id="ARBA00022490"/>
    </source>
</evidence>
<dbReference type="Gene3D" id="3.20.20.70">
    <property type="entry name" value="Aldolase class I"/>
    <property type="match status" value="1"/>
</dbReference>
<dbReference type="InterPro" id="IPR020625">
    <property type="entry name" value="Schiff_base-form_aldolases_AS"/>
</dbReference>
<dbReference type="InterPro" id="IPR013785">
    <property type="entry name" value="Aldolase_TIM"/>
</dbReference>
<dbReference type="GO" id="GO:0005829">
    <property type="term" value="C:cytosol"/>
    <property type="evidence" value="ECO:0007669"/>
    <property type="project" value="TreeGrafter"/>
</dbReference>
<evidence type="ECO:0000256" key="9">
    <source>
        <dbReference type="ARBA" id="ARBA00023239"/>
    </source>
</evidence>
<evidence type="ECO:0000313" key="17">
    <source>
        <dbReference type="EMBL" id="GEM83125.1"/>
    </source>
</evidence>
<comment type="pathway">
    <text evidence="2 12">Amino-acid biosynthesis; L-lysine biosynthesis via DAP pathway; (S)-tetrahydrodipicolinate from L-aspartate: step 3/4.</text>
</comment>
<keyword evidence="8 12" id="KW-0457">Lysine biosynthesis</keyword>
<dbReference type="RefSeq" id="WP_119341078.1">
    <property type="nucleotide sequence ID" value="NZ_BJXL01000032.1"/>
</dbReference>
<dbReference type="Proteomes" id="UP000321197">
    <property type="component" value="Unassembled WGS sequence"/>
</dbReference>
<keyword evidence="5 12" id="KW-0963">Cytoplasm</keyword>
<feature type="region of interest" description="Disordered" evidence="16">
    <location>
        <begin position="295"/>
        <end position="316"/>
    </location>
</feature>
<dbReference type="PIRSF" id="PIRSF001365">
    <property type="entry name" value="DHDPS"/>
    <property type="match status" value="1"/>
</dbReference>
<evidence type="ECO:0000256" key="8">
    <source>
        <dbReference type="ARBA" id="ARBA00023154"/>
    </source>
</evidence>
<dbReference type="PROSITE" id="PS00666">
    <property type="entry name" value="DHDPS_2"/>
    <property type="match status" value="1"/>
</dbReference>
<sequence>MVEFKGSIVPLVTPFKNGAIDEAALERLIERQIEAGSHALSVGGTTGEPGTLSVEERKYLIELALRFIRGRVPLLAGTGTLRLDETLEITQAAYRMGAQGALVITPYYIKPNQEGLYRFFGQVAQAVPQMPIVLYNIPGRAGIEIRVDTVARLRHDFKNIVGIKHSSKDVEYVSELLRRVGRDFKVYCGLEALTFPMMCVGAVGTIAATANWLPKETAQMCQLTLEGRYKEALELHYYGLEANEAIFWDTNPIPLKTVLSWMGLCEKEWREPLGPTTPEIEARLRRMAESYGLIPSIPSKEGHPPVLPDPAGKQYV</sequence>
<evidence type="ECO:0000256" key="11">
    <source>
        <dbReference type="ARBA" id="ARBA00047836"/>
    </source>
</evidence>
<evidence type="ECO:0000313" key="18">
    <source>
        <dbReference type="Proteomes" id="UP000321197"/>
    </source>
</evidence>
<evidence type="ECO:0000256" key="16">
    <source>
        <dbReference type="SAM" id="MobiDB-lite"/>
    </source>
</evidence>
<dbReference type="AlphaFoldDB" id="A0A511R0H9"/>
<evidence type="ECO:0000256" key="1">
    <source>
        <dbReference type="ARBA" id="ARBA00003294"/>
    </source>
</evidence>
<dbReference type="EMBL" id="BJXL01000032">
    <property type="protein sequence ID" value="GEM83125.1"/>
    <property type="molecule type" value="Genomic_DNA"/>
</dbReference>
<feature type="active site" description="Schiff-base intermediate with substrate" evidence="12 14">
    <location>
        <position position="164"/>
    </location>
</feature>
<feature type="active site" description="Proton donor/acceptor" evidence="12 14">
    <location>
        <position position="135"/>
    </location>
</feature>
<keyword evidence="10 12" id="KW-0704">Schiff base</keyword>